<dbReference type="AlphaFoldDB" id="A0A6J4KNM8"/>
<evidence type="ECO:0000256" key="1">
    <source>
        <dbReference type="SAM" id="MobiDB-lite"/>
    </source>
</evidence>
<dbReference type="EMBL" id="CADCTT010000220">
    <property type="protein sequence ID" value="CAA9309335.1"/>
    <property type="molecule type" value="Genomic_DNA"/>
</dbReference>
<sequence length="108" mass="11926">GRHVRNRGGDRRARWWHGGRRAAAGAGDPADPLGHHRLGRPGQPDVLRHPRLRHLLPLLQGQGLETDAAGAQRRQGGRLQRLARGDGTRCRGHARVRVVGHPRPGREL</sequence>
<name>A0A6J4KNM8_9ACTN</name>
<feature type="compositionally biased region" description="Low complexity" evidence="1">
    <location>
        <begin position="21"/>
        <end position="32"/>
    </location>
</feature>
<reference evidence="2" key="1">
    <citation type="submission" date="2020-02" db="EMBL/GenBank/DDBJ databases">
        <authorList>
            <person name="Meier V. D."/>
        </authorList>
    </citation>
    <scope>NUCLEOTIDE SEQUENCE</scope>
    <source>
        <strain evidence="2">AVDCRST_MAG61</strain>
    </source>
</reference>
<feature type="region of interest" description="Disordered" evidence="1">
    <location>
        <begin position="1"/>
        <end position="45"/>
    </location>
</feature>
<keyword evidence="2" id="KW-0645">Protease</keyword>
<dbReference type="GO" id="GO:0006508">
    <property type="term" value="P:proteolysis"/>
    <property type="evidence" value="ECO:0007669"/>
    <property type="project" value="UniProtKB-KW"/>
</dbReference>
<feature type="non-terminal residue" evidence="2">
    <location>
        <position position="1"/>
    </location>
</feature>
<evidence type="ECO:0000313" key="2">
    <source>
        <dbReference type="EMBL" id="CAA9309335.1"/>
    </source>
</evidence>
<organism evidence="2">
    <name type="scientific">uncultured Friedmanniella sp</name>
    <dbReference type="NCBI Taxonomy" id="335381"/>
    <lineage>
        <taxon>Bacteria</taxon>
        <taxon>Bacillati</taxon>
        <taxon>Actinomycetota</taxon>
        <taxon>Actinomycetes</taxon>
        <taxon>Propionibacteriales</taxon>
        <taxon>Nocardioidaceae</taxon>
        <taxon>Friedmanniella</taxon>
        <taxon>environmental samples</taxon>
    </lineage>
</organism>
<feature type="non-terminal residue" evidence="2">
    <location>
        <position position="108"/>
    </location>
</feature>
<protein>
    <submittedName>
        <fullName evidence="2">ATP-dependent Clp protease adaptor protein ClpS</fullName>
    </submittedName>
</protein>
<keyword evidence="2" id="KW-0378">Hydrolase</keyword>
<proteinExistence type="predicted"/>
<dbReference type="GO" id="GO:0008233">
    <property type="term" value="F:peptidase activity"/>
    <property type="evidence" value="ECO:0007669"/>
    <property type="project" value="UniProtKB-KW"/>
</dbReference>
<accession>A0A6J4KNM8</accession>
<gene>
    <name evidence="2" type="ORF">AVDCRST_MAG61-1610</name>
</gene>